<gene>
    <name evidence="6" type="ORF">A7Q10_07070</name>
</gene>
<evidence type="ECO:0000256" key="4">
    <source>
        <dbReference type="ARBA" id="ARBA00022833"/>
    </source>
</evidence>
<reference evidence="6 7" key="1">
    <citation type="submission" date="2016-05" db="EMBL/GenBank/DDBJ databases">
        <title>Diversity and Homogeneity among Thermoacidophilic Verrucomicrobia Methanotrophs Linked with Geographical Origin.</title>
        <authorList>
            <person name="Erikstad H.-A."/>
            <person name="Smestad N.B."/>
            <person name="Ceballos R.M."/>
            <person name="Birkeland N.-K."/>
        </authorList>
    </citation>
    <scope>NUCLEOTIDE SEQUENCE [LARGE SCALE GENOMIC DNA]</scope>
    <source>
        <strain evidence="6 7">Phi</strain>
    </source>
</reference>
<organism evidence="6 7">
    <name type="scientific">Methylacidiphilum caldifontis</name>
    <dbReference type="NCBI Taxonomy" id="2795386"/>
    <lineage>
        <taxon>Bacteria</taxon>
        <taxon>Pseudomonadati</taxon>
        <taxon>Verrucomicrobiota</taxon>
        <taxon>Methylacidiphilae</taxon>
        <taxon>Methylacidiphilales</taxon>
        <taxon>Methylacidiphilaceae</taxon>
        <taxon>Methylacidiphilum (ex Ratnadevi et al. 2023)</taxon>
    </lineage>
</organism>
<dbReference type="PROSITE" id="PS00903">
    <property type="entry name" value="CYT_DCMP_DEAMINASES_1"/>
    <property type="match status" value="1"/>
</dbReference>
<sequence>MDNIDDNPIRGNDDHFYWLRLAFKLAQYGSERGEGGPFGAVVVLDGEAIGLAHNEVLSSLDPTAHAEILAIRRAAKKLSSFDLERSIIYTSCEPCPMCFSAIYWAHISKVYYACCKEDAQEIGFQDALLYEELKKPPQQRKLQTIQLLREEGLSILKNWEKSPLKVIY</sequence>
<comment type="caution">
    <text evidence="6">The sequence shown here is derived from an EMBL/GenBank/DDBJ whole genome shotgun (WGS) entry which is preliminary data.</text>
</comment>
<dbReference type="InterPro" id="IPR016192">
    <property type="entry name" value="APOBEC/CMP_deaminase_Zn-bd"/>
</dbReference>
<dbReference type="PANTHER" id="PTHR11079:SF161">
    <property type="entry name" value="CMP_DCMP-TYPE DEAMINASE DOMAIN-CONTAINING PROTEIN"/>
    <property type="match status" value="1"/>
</dbReference>
<evidence type="ECO:0000256" key="3">
    <source>
        <dbReference type="ARBA" id="ARBA00022801"/>
    </source>
</evidence>
<dbReference type="SUPFAM" id="SSF53927">
    <property type="entry name" value="Cytidine deaminase-like"/>
    <property type="match status" value="1"/>
</dbReference>
<dbReference type="Gene3D" id="3.40.140.10">
    <property type="entry name" value="Cytidine Deaminase, domain 2"/>
    <property type="match status" value="1"/>
</dbReference>
<dbReference type="InterPro" id="IPR016193">
    <property type="entry name" value="Cytidine_deaminase-like"/>
</dbReference>
<dbReference type="GO" id="GO:0047974">
    <property type="term" value="F:guanosine deaminase activity"/>
    <property type="evidence" value="ECO:0007669"/>
    <property type="project" value="TreeGrafter"/>
</dbReference>
<evidence type="ECO:0000256" key="1">
    <source>
        <dbReference type="ARBA" id="ARBA00006576"/>
    </source>
</evidence>
<dbReference type="RefSeq" id="WP_134439783.1">
    <property type="nucleotide sequence ID" value="NZ_CP065957.1"/>
</dbReference>
<accession>A0A4Y8PE47</accession>
<keyword evidence="7" id="KW-1185">Reference proteome</keyword>
<evidence type="ECO:0000259" key="5">
    <source>
        <dbReference type="PROSITE" id="PS51747"/>
    </source>
</evidence>
<dbReference type="GO" id="GO:0008270">
    <property type="term" value="F:zinc ion binding"/>
    <property type="evidence" value="ECO:0007669"/>
    <property type="project" value="InterPro"/>
</dbReference>
<dbReference type="GO" id="GO:0006152">
    <property type="term" value="P:purine nucleoside catabolic process"/>
    <property type="evidence" value="ECO:0007669"/>
    <property type="project" value="TreeGrafter"/>
</dbReference>
<dbReference type="Pfam" id="PF00383">
    <property type="entry name" value="dCMP_cyt_deam_1"/>
    <property type="match status" value="1"/>
</dbReference>
<dbReference type="OrthoDB" id="9802676at2"/>
<evidence type="ECO:0000313" key="7">
    <source>
        <dbReference type="Proteomes" id="UP000297713"/>
    </source>
</evidence>
<dbReference type="InterPro" id="IPR002125">
    <property type="entry name" value="CMP_dCMP_dom"/>
</dbReference>
<name>A0A4Y8PE47_9BACT</name>
<keyword evidence="4" id="KW-0862">Zinc</keyword>
<comment type="similarity">
    <text evidence="1">Belongs to the cytidine and deoxycytidylate deaminase family.</text>
</comment>
<keyword evidence="2" id="KW-0479">Metal-binding</keyword>
<keyword evidence="3" id="KW-0378">Hydrolase</keyword>
<dbReference type="EMBL" id="LXQC01000124">
    <property type="protein sequence ID" value="TFE69598.1"/>
    <property type="molecule type" value="Genomic_DNA"/>
</dbReference>
<dbReference type="AlphaFoldDB" id="A0A4Y8PE47"/>
<proteinExistence type="inferred from homology"/>
<dbReference type="FunFam" id="3.40.140.10:FF:000011">
    <property type="entry name" value="tRNA-specific adenosine deaminase"/>
    <property type="match status" value="1"/>
</dbReference>
<dbReference type="PANTHER" id="PTHR11079">
    <property type="entry name" value="CYTOSINE DEAMINASE FAMILY MEMBER"/>
    <property type="match status" value="1"/>
</dbReference>
<protein>
    <submittedName>
        <fullName evidence="6">tRNA-specific adenosine deaminase</fullName>
    </submittedName>
</protein>
<dbReference type="PROSITE" id="PS51747">
    <property type="entry name" value="CYT_DCMP_DEAMINASES_2"/>
    <property type="match status" value="1"/>
</dbReference>
<dbReference type="CDD" id="cd01285">
    <property type="entry name" value="nucleoside_deaminase"/>
    <property type="match status" value="1"/>
</dbReference>
<dbReference type="Proteomes" id="UP000297713">
    <property type="component" value="Unassembled WGS sequence"/>
</dbReference>
<evidence type="ECO:0000256" key="2">
    <source>
        <dbReference type="ARBA" id="ARBA00022723"/>
    </source>
</evidence>
<feature type="domain" description="CMP/dCMP-type deaminase" evidence="5">
    <location>
        <begin position="13"/>
        <end position="126"/>
    </location>
</feature>
<evidence type="ECO:0000313" key="6">
    <source>
        <dbReference type="EMBL" id="TFE69598.1"/>
    </source>
</evidence>